<evidence type="ECO:0000313" key="1">
    <source>
        <dbReference type="EMBL" id="KAJ8121084.1"/>
    </source>
</evidence>
<dbReference type="Proteomes" id="UP001153334">
    <property type="component" value="Unassembled WGS sequence"/>
</dbReference>
<proteinExistence type="predicted"/>
<dbReference type="EMBL" id="JAPESX010000483">
    <property type="protein sequence ID" value="KAJ8121084.1"/>
    <property type="molecule type" value="Genomic_DNA"/>
</dbReference>
<comment type="caution">
    <text evidence="1">The sequence shown here is derived from an EMBL/GenBank/DDBJ whole genome shotgun (WGS) entry which is preliminary data.</text>
</comment>
<accession>A0ACC2J0W2</accession>
<reference evidence="1" key="1">
    <citation type="submission" date="2022-11" db="EMBL/GenBank/DDBJ databases">
        <title>Genome Sequence of Nemania bipapillata.</title>
        <authorList>
            <person name="Buettner E."/>
        </authorList>
    </citation>
    <scope>NUCLEOTIDE SEQUENCE</scope>
    <source>
        <strain evidence="1">CP14</strain>
    </source>
</reference>
<evidence type="ECO:0000313" key="2">
    <source>
        <dbReference type="Proteomes" id="UP001153334"/>
    </source>
</evidence>
<organism evidence="1 2">
    <name type="scientific">Nemania bipapillata</name>
    <dbReference type="NCBI Taxonomy" id="110536"/>
    <lineage>
        <taxon>Eukaryota</taxon>
        <taxon>Fungi</taxon>
        <taxon>Dikarya</taxon>
        <taxon>Ascomycota</taxon>
        <taxon>Pezizomycotina</taxon>
        <taxon>Sordariomycetes</taxon>
        <taxon>Xylariomycetidae</taxon>
        <taxon>Xylariales</taxon>
        <taxon>Xylariaceae</taxon>
        <taxon>Nemania</taxon>
    </lineage>
</organism>
<protein>
    <submittedName>
        <fullName evidence="1">Uncharacterized protein</fullName>
    </submittedName>
</protein>
<keyword evidence="2" id="KW-1185">Reference proteome</keyword>
<sequence>MKSSDLAVFASALGLAQSYLVAPPGTPAPGAISSCSEWVQQSYVITCDIIEQFYGMTAAEFEAWSSTTTTTSGNGVTTPSPTQAGVVSNCNKFHLVVSGDDCYDLAATSGITLDNFYAWNPTVGSTCANLWLGYYVCVGIISSTTTTTASTTKTGNAIATPTPYQAGLTANCDSFHLVITGDSCYDISAAAGITLANFYAWNPAVGSTCGSLLAGYYTCIGIL</sequence>
<gene>
    <name evidence="1" type="ORF">ONZ43_g2376</name>
</gene>
<name>A0ACC2J0W2_9PEZI</name>